<evidence type="ECO:0000313" key="2">
    <source>
        <dbReference type="Proteomes" id="UP000314294"/>
    </source>
</evidence>
<dbReference type="AlphaFoldDB" id="A0A4Z2HV05"/>
<keyword evidence="2" id="KW-1185">Reference proteome</keyword>
<protein>
    <submittedName>
        <fullName evidence="1">Uncharacterized protein</fullName>
    </submittedName>
</protein>
<comment type="caution">
    <text evidence="1">The sequence shown here is derived from an EMBL/GenBank/DDBJ whole genome shotgun (WGS) entry which is preliminary data.</text>
</comment>
<sequence length="62" mass="6733">MTRRGDVSVRHELRPGIREEAVRQGATQFHNNDISLSGLIGEACGHWSAIYSQNASAKAPSV</sequence>
<dbReference type="Proteomes" id="UP000314294">
    <property type="component" value="Unassembled WGS sequence"/>
</dbReference>
<evidence type="ECO:0000313" key="1">
    <source>
        <dbReference type="EMBL" id="TNN68752.1"/>
    </source>
</evidence>
<name>A0A4Z2HV05_9TELE</name>
<gene>
    <name evidence="1" type="ORF">EYF80_021064</name>
</gene>
<reference evidence="1 2" key="1">
    <citation type="submission" date="2019-03" db="EMBL/GenBank/DDBJ databases">
        <title>First draft genome of Liparis tanakae, snailfish: a comprehensive survey of snailfish specific genes.</title>
        <authorList>
            <person name="Kim W."/>
            <person name="Song I."/>
            <person name="Jeong J.-H."/>
            <person name="Kim D."/>
            <person name="Kim S."/>
            <person name="Ryu S."/>
            <person name="Song J.Y."/>
            <person name="Lee S.K."/>
        </authorList>
    </citation>
    <scope>NUCLEOTIDE SEQUENCE [LARGE SCALE GENOMIC DNA]</scope>
    <source>
        <tissue evidence="1">Muscle</tissue>
    </source>
</reference>
<accession>A0A4Z2HV05</accession>
<organism evidence="1 2">
    <name type="scientific">Liparis tanakae</name>
    <name type="common">Tanaka's snailfish</name>
    <dbReference type="NCBI Taxonomy" id="230148"/>
    <lineage>
        <taxon>Eukaryota</taxon>
        <taxon>Metazoa</taxon>
        <taxon>Chordata</taxon>
        <taxon>Craniata</taxon>
        <taxon>Vertebrata</taxon>
        <taxon>Euteleostomi</taxon>
        <taxon>Actinopterygii</taxon>
        <taxon>Neopterygii</taxon>
        <taxon>Teleostei</taxon>
        <taxon>Neoteleostei</taxon>
        <taxon>Acanthomorphata</taxon>
        <taxon>Eupercaria</taxon>
        <taxon>Perciformes</taxon>
        <taxon>Cottioidei</taxon>
        <taxon>Cottales</taxon>
        <taxon>Liparidae</taxon>
        <taxon>Liparis</taxon>
    </lineage>
</organism>
<proteinExistence type="predicted"/>
<dbReference type="EMBL" id="SRLO01000185">
    <property type="protein sequence ID" value="TNN68752.1"/>
    <property type="molecule type" value="Genomic_DNA"/>
</dbReference>